<dbReference type="InterPro" id="IPR005321">
    <property type="entry name" value="Peptidase_S58_DmpA"/>
</dbReference>
<name>A0A9J6RMA8_9GAMM</name>
<comment type="similarity">
    <text evidence="1">Belongs to the peptidase S58 family.</text>
</comment>
<keyword evidence="3" id="KW-1185">Reference proteome</keyword>
<dbReference type="Proteomes" id="UP001069090">
    <property type="component" value="Unassembled WGS sequence"/>
</dbReference>
<dbReference type="InterPro" id="IPR016117">
    <property type="entry name" value="ArgJ-like_dom_sf"/>
</dbReference>
<organism evidence="2 3">
    <name type="scientific">Dasania phycosphaerae</name>
    <dbReference type="NCBI Taxonomy" id="2950436"/>
    <lineage>
        <taxon>Bacteria</taxon>
        <taxon>Pseudomonadati</taxon>
        <taxon>Pseudomonadota</taxon>
        <taxon>Gammaproteobacteria</taxon>
        <taxon>Cellvibrionales</taxon>
        <taxon>Spongiibacteraceae</taxon>
        <taxon>Dasania</taxon>
    </lineage>
</organism>
<dbReference type="PANTHER" id="PTHR36512">
    <property type="entry name" value="D-AMINOPEPTIDASE"/>
    <property type="match status" value="1"/>
</dbReference>
<evidence type="ECO:0000256" key="1">
    <source>
        <dbReference type="ARBA" id="ARBA00007068"/>
    </source>
</evidence>
<comment type="caution">
    <text evidence="2">The sequence shown here is derived from an EMBL/GenBank/DDBJ whole genome shotgun (WGS) entry which is preliminary data.</text>
</comment>
<dbReference type="Gene3D" id="3.60.70.12">
    <property type="entry name" value="L-amino peptidase D-ALA esterase/amidase"/>
    <property type="match status" value="1"/>
</dbReference>
<sequence length="380" mass="40209">MSVKQQTTKAKKRARDLGLPFKGQPGPYNAISDVAGVEVGFTTVQKSHPHLEVGVGPINTGVTAILPRGREKNPQPVWAATFDLNGNGEMTGSHWIDDAGYFFGPVCITNTHSVGMVHHATTKWMIQQYPDMFIAGHGWAMPVVAETYDGPTNDICGQHINAQHVMDALNSAATGPVAEGNVGGGTGMQTYEFKGGTGTSSRVFKAAAQQFTVGVLVQSNFGMRSECNLFGVPVGEHLTEGAWLSEVMGHEQGSIIVNIATDAPLSSSQLKRLAKRGAMGIARTGSPGGHHSGDLVLAFSVANGLELPKQGQPQPASFKLDVLNEEYLDSLYLAAVQAVEEAIINAMVAAETMAVVKPAGYILPAIDHQALAALIKQYHG</sequence>
<accession>A0A9J6RMA8</accession>
<protein>
    <submittedName>
        <fullName evidence="2">P1 family peptidase</fullName>
    </submittedName>
</protein>
<gene>
    <name evidence="2" type="ORF">O0V09_10350</name>
</gene>
<dbReference type="CDD" id="cd02253">
    <property type="entry name" value="DmpA"/>
    <property type="match status" value="1"/>
</dbReference>
<dbReference type="GO" id="GO:0004177">
    <property type="term" value="F:aminopeptidase activity"/>
    <property type="evidence" value="ECO:0007669"/>
    <property type="project" value="TreeGrafter"/>
</dbReference>
<dbReference type="SUPFAM" id="SSF56266">
    <property type="entry name" value="DmpA/ArgJ-like"/>
    <property type="match status" value="1"/>
</dbReference>
<evidence type="ECO:0000313" key="2">
    <source>
        <dbReference type="EMBL" id="MCZ0865604.1"/>
    </source>
</evidence>
<dbReference type="RefSeq" id="WP_258331749.1">
    <property type="nucleotide sequence ID" value="NZ_JAPTGG010000007.1"/>
</dbReference>
<dbReference type="AlphaFoldDB" id="A0A9J6RMA8"/>
<dbReference type="Pfam" id="PF03576">
    <property type="entry name" value="Peptidase_S58"/>
    <property type="match status" value="1"/>
</dbReference>
<dbReference type="EMBL" id="JAPTGG010000007">
    <property type="protein sequence ID" value="MCZ0865604.1"/>
    <property type="molecule type" value="Genomic_DNA"/>
</dbReference>
<dbReference type="PANTHER" id="PTHR36512:SF3">
    <property type="entry name" value="BLR5678 PROTEIN"/>
    <property type="match status" value="1"/>
</dbReference>
<reference evidence="2 3" key="1">
    <citation type="submission" date="2022-12" db="EMBL/GenBank/DDBJ databases">
        <title>Dasania phycosphaerae sp. nov., isolated from particulate material of the south coast of Korea.</title>
        <authorList>
            <person name="Jiang Y."/>
        </authorList>
    </citation>
    <scope>NUCLEOTIDE SEQUENCE [LARGE SCALE GENOMIC DNA]</scope>
    <source>
        <strain evidence="2 3">GY-19</strain>
    </source>
</reference>
<evidence type="ECO:0000313" key="3">
    <source>
        <dbReference type="Proteomes" id="UP001069090"/>
    </source>
</evidence>
<proteinExistence type="inferred from homology"/>